<dbReference type="InterPro" id="IPR044051">
    <property type="entry name" value="Prophage_tail_N"/>
</dbReference>
<dbReference type="AlphaFoldDB" id="A0A0D0GZ28"/>
<dbReference type="Pfam" id="PF06605">
    <property type="entry name" value="Prophage_tail"/>
    <property type="match status" value="1"/>
</dbReference>
<accession>A0A0D0GZ28</accession>
<gene>
    <name evidence="3" type="ORF">JV16_01635</name>
</gene>
<dbReference type="Proteomes" id="UP000032047">
    <property type="component" value="Unassembled WGS sequence"/>
</dbReference>
<proteinExistence type="predicted"/>
<reference evidence="3 4" key="1">
    <citation type="submission" date="2015-01" db="EMBL/GenBank/DDBJ databases">
        <title>Genome sequence of Anoxybacillus ayderensis strain AB04.</title>
        <authorList>
            <person name="Belduz A.O."/>
            <person name="Canakci S."/>
            <person name="Chan K.-G."/>
            <person name="Kahar U.M."/>
            <person name="Yaakob A.S."/>
            <person name="Chan C.S."/>
            <person name="Goh K.M."/>
        </authorList>
    </citation>
    <scope>NUCLEOTIDE SEQUENCE [LARGE SCALE GENOMIC DNA]</scope>
    <source>
        <strain evidence="3 4">AB04</strain>
    </source>
</reference>
<dbReference type="EMBL" id="JXTG01000007">
    <property type="protein sequence ID" value="KIP21141.1"/>
    <property type="molecule type" value="Genomic_DNA"/>
</dbReference>
<dbReference type="InterPro" id="IPR010572">
    <property type="entry name" value="Tail_dom"/>
</dbReference>
<dbReference type="InterPro" id="IPR007119">
    <property type="entry name" value="Phage_tail_spike_N"/>
</dbReference>
<keyword evidence="4" id="KW-1185">Reference proteome</keyword>
<evidence type="ECO:0000259" key="2">
    <source>
        <dbReference type="Pfam" id="PF18994"/>
    </source>
</evidence>
<dbReference type="NCBIfam" id="TIGR01665">
    <property type="entry name" value="put_anti_recept"/>
    <property type="match status" value="1"/>
</dbReference>
<evidence type="ECO:0000313" key="4">
    <source>
        <dbReference type="Proteomes" id="UP000032047"/>
    </source>
</evidence>
<comment type="caution">
    <text evidence="3">The sequence shown here is derived from an EMBL/GenBank/DDBJ whole genome shotgun (WGS) entry which is preliminary data.</text>
</comment>
<evidence type="ECO:0000259" key="1">
    <source>
        <dbReference type="Pfam" id="PF06605"/>
    </source>
</evidence>
<feature type="domain" description="Tail spike" evidence="1">
    <location>
        <begin position="384"/>
        <end position="629"/>
    </location>
</feature>
<organism evidence="3 4">
    <name type="scientific">Anoxybacillus ayderensis</name>
    <dbReference type="NCBI Taxonomy" id="265546"/>
    <lineage>
        <taxon>Bacteria</taxon>
        <taxon>Bacillati</taxon>
        <taxon>Bacillota</taxon>
        <taxon>Bacilli</taxon>
        <taxon>Bacillales</taxon>
        <taxon>Anoxybacillaceae</taxon>
        <taxon>Anoxybacillus</taxon>
    </lineage>
</organism>
<evidence type="ECO:0000313" key="3">
    <source>
        <dbReference type="EMBL" id="KIP21141.1"/>
    </source>
</evidence>
<protein>
    <submittedName>
        <fullName evidence="3">Phage-related protein</fullName>
    </submittedName>
</protein>
<feature type="domain" description="Prophage endopeptidase tail N-terminal" evidence="2">
    <location>
        <begin position="293"/>
        <end position="371"/>
    </location>
</feature>
<dbReference type="RefSeq" id="WP_052481240.1">
    <property type="nucleotide sequence ID" value="NZ_JXTG01000007.1"/>
</dbReference>
<sequence length="827" mass="93574">MIVSEMNKLFQGQQWNQGTINNLVLSPNGLMLQSYQTGGIGTIIDDFEGEQRNFTFIGDWQRTTARKASGSYSYTNKDIGDSQASATEITVHLPQGGRIEFDYLVSSESGYDYLRFYINGVEQFKDSGNNTSFKHFAKDLASGTYTFKWQYSKDGSVSSHDDQAYIDNLSITGVDTTITKYRTSGTWVATITNDMVRNATGSRVIIDYEAPVGTTVIVEVSTDGVEWYEVVNGESLPNAVQNFQTLMIRATLQTQNEQVTPILKSIGISIWEEARGVRTLGRHSNVYRDIIRVYTLDRRLAAYLENAKNIYTDDFLNDKSILYFEMPFNDPKTRLIQYDGQLVYKNRRYIVTEIEDGMDENGQFNFAVTAELAYIELLNRVFPAIEINTEELRTGLEKILNGTGWKIGIIETGYEDEIFSLKESRKTALWLVRQVAKILGLEIQWDSMNRMINLVKRIGSNRGASFRYRKNLKSVKRTITPPEATVIIPYGKNGLTIAEVNDGKNYVENYDWYVSQGVPLSEARQKYRKEYILEDERFILPGNLKRYAEDMLKEMAFPRISYQVSVLDLSAITGLEEDKFYLGDDVRIFNEDLRLDVTTRILRMKVYPQEPWRNEIELGFLEPGLGDISNDSISSDVQAAQPDLLYATSGSSKSIGTGPVFPLQMSVTNFGSTNAQIGLLLICQAKVALTLTIKIMMNGSNIGPEMKQYLPVGWHTIGLPFVIAQMPSGTGMLEVQMFTDTGTLEIPQDGLQMFVYAQNLLGGLAPDIPRPSVAEIYRFNKGMYTTIQTNEAIHIVIDHPMLLSMQQHHRIMNRDIETHEIIVTNMG</sequence>
<name>A0A0D0GZ28_9BACL</name>
<dbReference type="Pfam" id="PF18994">
    <property type="entry name" value="Prophage_tailD1"/>
    <property type="match status" value="1"/>
</dbReference>
<dbReference type="PATRIC" id="fig|265546.4.peg.1630"/>